<keyword evidence="3" id="KW-1185">Reference proteome</keyword>
<proteinExistence type="predicted"/>
<evidence type="ECO:0000256" key="1">
    <source>
        <dbReference type="SAM" id="Phobius"/>
    </source>
</evidence>
<organism evidence="2 3">
    <name type="scientific">Ollibium composti</name>
    <dbReference type="NCBI Taxonomy" id="2675109"/>
    <lineage>
        <taxon>Bacteria</taxon>
        <taxon>Pseudomonadati</taxon>
        <taxon>Pseudomonadota</taxon>
        <taxon>Alphaproteobacteria</taxon>
        <taxon>Hyphomicrobiales</taxon>
        <taxon>Phyllobacteriaceae</taxon>
        <taxon>Ollibium</taxon>
    </lineage>
</organism>
<feature type="transmembrane region" description="Helical" evidence="1">
    <location>
        <begin position="42"/>
        <end position="59"/>
    </location>
</feature>
<keyword evidence="1" id="KW-0812">Transmembrane</keyword>
<dbReference type="PROSITE" id="PS51257">
    <property type="entry name" value="PROKAR_LIPOPROTEIN"/>
    <property type="match status" value="1"/>
</dbReference>
<protein>
    <submittedName>
        <fullName evidence="2">Uncharacterized protein</fullName>
    </submittedName>
</protein>
<evidence type="ECO:0000313" key="2">
    <source>
        <dbReference type="EMBL" id="THF58160.1"/>
    </source>
</evidence>
<keyword evidence="1" id="KW-1133">Transmembrane helix</keyword>
<dbReference type="Proteomes" id="UP000306441">
    <property type="component" value="Unassembled WGS sequence"/>
</dbReference>
<accession>A0ABY2Q8G7</accession>
<sequence length="68" mass="7615">MVWLRTVVREFYGLFVDDGRFAVTVVIWLGACWLILPHVAVGAFWPGVLLFAGLAAILVENASRRARK</sequence>
<reference evidence="2 3" key="1">
    <citation type="submission" date="2019-04" db="EMBL/GenBank/DDBJ databases">
        <title>Mesorhizobium composti sp. nov., isolated from compost.</title>
        <authorList>
            <person name="Lin S.-Y."/>
            <person name="Hameed A."/>
            <person name="Hsieh Y.-T."/>
            <person name="Young C.-C."/>
        </authorList>
    </citation>
    <scope>NUCLEOTIDE SEQUENCE [LARGE SCALE GENOMIC DNA]</scope>
    <source>
        <strain evidence="2 3">CC-YTH430</strain>
    </source>
</reference>
<dbReference type="RefSeq" id="WP_136355079.1">
    <property type="nucleotide sequence ID" value="NZ_SSNY01000003.1"/>
</dbReference>
<feature type="transmembrane region" description="Helical" evidence="1">
    <location>
        <begin position="12"/>
        <end position="36"/>
    </location>
</feature>
<dbReference type="EMBL" id="SSNY01000003">
    <property type="protein sequence ID" value="THF58160.1"/>
    <property type="molecule type" value="Genomic_DNA"/>
</dbReference>
<comment type="caution">
    <text evidence="2">The sequence shown here is derived from an EMBL/GenBank/DDBJ whole genome shotgun (WGS) entry which is preliminary data.</text>
</comment>
<name>A0ABY2Q8G7_9HYPH</name>
<keyword evidence="1" id="KW-0472">Membrane</keyword>
<gene>
    <name evidence="2" type="ORF">E6C48_05945</name>
</gene>
<evidence type="ECO:0000313" key="3">
    <source>
        <dbReference type="Proteomes" id="UP000306441"/>
    </source>
</evidence>